<organism evidence="3 4">
    <name type="scientific">Scytalidium lignicola</name>
    <name type="common">Hyphomycete</name>
    <dbReference type="NCBI Taxonomy" id="5539"/>
    <lineage>
        <taxon>Eukaryota</taxon>
        <taxon>Fungi</taxon>
        <taxon>Dikarya</taxon>
        <taxon>Ascomycota</taxon>
        <taxon>Pezizomycotina</taxon>
        <taxon>Leotiomycetes</taxon>
        <taxon>Leotiomycetes incertae sedis</taxon>
        <taxon>Scytalidium</taxon>
    </lineage>
</organism>
<dbReference type="OrthoDB" id="3365224at2759"/>
<evidence type="ECO:0000259" key="2">
    <source>
        <dbReference type="PROSITE" id="PS51840"/>
    </source>
</evidence>
<dbReference type="Proteomes" id="UP000258309">
    <property type="component" value="Unassembled WGS sequence"/>
</dbReference>
<reference evidence="3 4" key="1">
    <citation type="submission" date="2018-05" db="EMBL/GenBank/DDBJ databases">
        <title>Draft genome sequence of Scytalidium lignicola DSM 105466, a ubiquitous saprotrophic fungus.</title>
        <authorList>
            <person name="Buettner E."/>
            <person name="Gebauer A.M."/>
            <person name="Hofrichter M."/>
            <person name="Liers C."/>
            <person name="Kellner H."/>
        </authorList>
    </citation>
    <scope>NUCLEOTIDE SEQUENCE [LARGE SCALE GENOMIC DNA]</scope>
    <source>
        <strain evidence="3 4">DSM 105466</strain>
    </source>
</reference>
<gene>
    <name evidence="3" type="ORF">B7463_g3705</name>
</gene>
<proteinExistence type="predicted"/>
<dbReference type="OMA" id="GDGWKHD"/>
<evidence type="ECO:0000313" key="3">
    <source>
        <dbReference type="EMBL" id="RFU32638.1"/>
    </source>
</evidence>
<dbReference type="STRING" id="5539.A0A3E2HGV2"/>
<feature type="compositionally biased region" description="Polar residues" evidence="1">
    <location>
        <begin position="249"/>
        <end position="260"/>
    </location>
</feature>
<dbReference type="PANTHER" id="PTHR21456">
    <property type="entry name" value="FAMILY WITH SEQUENCE SIMILARITY 102"/>
    <property type="match status" value="1"/>
</dbReference>
<feature type="domain" description="C2 NT-type" evidence="2">
    <location>
        <begin position="5"/>
        <end position="154"/>
    </location>
</feature>
<evidence type="ECO:0000313" key="4">
    <source>
        <dbReference type="Proteomes" id="UP000258309"/>
    </source>
</evidence>
<keyword evidence="4" id="KW-1185">Reference proteome</keyword>
<accession>A0A3E2HGV2</accession>
<name>A0A3E2HGV2_SCYLI</name>
<dbReference type="InterPro" id="IPR019448">
    <property type="entry name" value="NT-C2"/>
</dbReference>
<sequence>MRPPLLVPKARKPKFEAHLTIVDLNNVPLTNGTSFVKWHLPSSIAAEHRGRTPKSPVKEHKVTWDSTHIIPVRLTIDKNNQLAECLVIFEIIQDYSGNGVKGEKITLGHVTLNLAEYVEESEALSEGEEGVTRRYLMQDSKVNSTLKISIFMKQIDGERNFIAPPLKTAAVFGGIAGIMAGDGEEGDLGYTPSITKSRDASELQDIYRRSLAASWAVQRGELPPDECIEDIFAGGDGWKHDSDAATTITNGAMEDSSNGSGEDLTRQKDVRPHHDRTGSDRSIGSKSTLTKKSSSPDLRFKHARNRYEPVAGPGIRHDISSDSFDRGRKGYLRNRPEVNEFDVRPDLVAWELPGTVQA</sequence>
<comment type="caution">
    <text evidence="3">The sequence shown here is derived from an EMBL/GenBank/DDBJ whole genome shotgun (WGS) entry which is preliminary data.</text>
</comment>
<feature type="compositionally biased region" description="Basic and acidic residues" evidence="1">
    <location>
        <begin position="263"/>
        <end position="279"/>
    </location>
</feature>
<dbReference type="AlphaFoldDB" id="A0A3E2HGV2"/>
<feature type="region of interest" description="Disordered" evidence="1">
    <location>
        <begin position="249"/>
        <end position="297"/>
    </location>
</feature>
<dbReference type="PANTHER" id="PTHR21456:SF1">
    <property type="entry name" value="C2 NT-TYPE DOMAIN-CONTAINING PROTEIN"/>
    <property type="match status" value="1"/>
</dbReference>
<feature type="compositionally biased region" description="Low complexity" evidence="1">
    <location>
        <begin position="285"/>
        <end position="295"/>
    </location>
</feature>
<dbReference type="Pfam" id="PF10358">
    <property type="entry name" value="NT-C2"/>
    <property type="match status" value="1"/>
</dbReference>
<dbReference type="EMBL" id="NCSJ02000051">
    <property type="protein sequence ID" value="RFU32638.1"/>
    <property type="molecule type" value="Genomic_DNA"/>
</dbReference>
<protein>
    <recommendedName>
        <fullName evidence="2">C2 NT-type domain-containing protein</fullName>
    </recommendedName>
</protein>
<feature type="non-terminal residue" evidence="3">
    <location>
        <position position="358"/>
    </location>
</feature>
<dbReference type="InterPro" id="IPR039931">
    <property type="entry name" value="EEIG1/2-like"/>
</dbReference>
<evidence type="ECO:0000256" key="1">
    <source>
        <dbReference type="SAM" id="MobiDB-lite"/>
    </source>
</evidence>
<dbReference type="PROSITE" id="PS51840">
    <property type="entry name" value="C2_NT"/>
    <property type="match status" value="1"/>
</dbReference>
<feature type="non-terminal residue" evidence="3">
    <location>
        <position position="1"/>
    </location>
</feature>